<dbReference type="EMBL" id="JBBWWR010000012">
    <property type="protein sequence ID" value="KAK8959273.1"/>
    <property type="molecule type" value="Genomic_DNA"/>
</dbReference>
<evidence type="ECO:0000256" key="1">
    <source>
        <dbReference type="SAM" id="Phobius"/>
    </source>
</evidence>
<organism evidence="2 3">
    <name type="scientific">Platanthera guangdongensis</name>
    <dbReference type="NCBI Taxonomy" id="2320717"/>
    <lineage>
        <taxon>Eukaryota</taxon>
        <taxon>Viridiplantae</taxon>
        <taxon>Streptophyta</taxon>
        <taxon>Embryophyta</taxon>
        <taxon>Tracheophyta</taxon>
        <taxon>Spermatophyta</taxon>
        <taxon>Magnoliopsida</taxon>
        <taxon>Liliopsida</taxon>
        <taxon>Asparagales</taxon>
        <taxon>Orchidaceae</taxon>
        <taxon>Orchidoideae</taxon>
        <taxon>Orchideae</taxon>
        <taxon>Orchidinae</taxon>
        <taxon>Platanthera</taxon>
    </lineage>
</organism>
<sequence>MLHPSTLPSSQRLRLFPSNLSSIHRENPNSLSNFSQNSSFLPLTITRHPRRRRHFCRLSCSGNSPASTAGDASPLDGVEDNVVDGLVREHTSVGIRSPSLSRPLAVYRMGLGDQAFFLLSFIACTTAIAFTSLVIAAVPTLFAMKRAATSLTKLSDTVREELPSTMAAIRLTGMEISDLTLELNDLSQEISDGVHKSAQAVQAAEAGIRQIGALARQQTISMIQERANLPEISLRPMVAGAARKASDAVGNAKKKFKKLLSRGEKDGEEAISTESEY</sequence>
<dbReference type="PANTHER" id="PTHR33825">
    <property type="entry name" value="CHITINASE-LIKE PROTEIN"/>
    <property type="match status" value="1"/>
</dbReference>
<protein>
    <submittedName>
        <fullName evidence="2">Uncharacterized protein</fullName>
    </submittedName>
</protein>
<gene>
    <name evidence="2" type="ORF">KSP40_PGU004134</name>
</gene>
<comment type="caution">
    <text evidence="2">The sequence shown here is derived from an EMBL/GenBank/DDBJ whole genome shotgun (WGS) entry which is preliminary data.</text>
</comment>
<keyword evidence="3" id="KW-1185">Reference proteome</keyword>
<dbReference type="Proteomes" id="UP001412067">
    <property type="component" value="Unassembled WGS sequence"/>
</dbReference>
<dbReference type="PANTHER" id="PTHR33825:SF14">
    <property type="entry name" value="CHITINASE-LIKE PROTEIN"/>
    <property type="match status" value="1"/>
</dbReference>
<evidence type="ECO:0000313" key="3">
    <source>
        <dbReference type="Proteomes" id="UP001412067"/>
    </source>
</evidence>
<name>A0ABR2M7X7_9ASPA</name>
<keyword evidence="1" id="KW-0812">Transmembrane</keyword>
<reference evidence="2 3" key="1">
    <citation type="journal article" date="2022" name="Nat. Plants">
        <title>Genomes of leafy and leafless Platanthera orchids illuminate the evolution of mycoheterotrophy.</title>
        <authorList>
            <person name="Li M.H."/>
            <person name="Liu K.W."/>
            <person name="Li Z."/>
            <person name="Lu H.C."/>
            <person name="Ye Q.L."/>
            <person name="Zhang D."/>
            <person name="Wang J.Y."/>
            <person name="Li Y.F."/>
            <person name="Zhong Z.M."/>
            <person name="Liu X."/>
            <person name="Yu X."/>
            <person name="Liu D.K."/>
            <person name="Tu X.D."/>
            <person name="Liu B."/>
            <person name="Hao Y."/>
            <person name="Liao X.Y."/>
            <person name="Jiang Y.T."/>
            <person name="Sun W.H."/>
            <person name="Chen J."/>
            <person name="Chen Y.Q."/>
            <person name="Ai Y."/>
            <person name="Zhai J.W."/>
            <person name="Wu S.S."/>
            <person name="Zhou Z."/>
            <person name="Hsiao Y.Y."/>
            <person name="Wu W.L."/>
            <person name="Chen Y.Y."/>
            <person name="Lin Y.F."/>
            <person name="Hsu J.L."/>
            <person name="Li C.Y."/>
            <person name="Wang Z.W."/>
            <person name="Zhao X."/>
            <person name="Zhong W.Y."/>
            <person name="Ma X.K."/>
            <person name="Ma L."/>
            <person name="Huang J."/>
            <person name="Chen G.Z."/>
            <person name="Huang M.Z."/>
            <person name="Huang L."/>
            <person name="Peng D.H."/>
            <person name="Luo Y.B."/>
            <person name="Zou S.Q."/>
            <person name="Chen S.P."/>
            <person name="Lan S."/>
            <person name="Tsai W.C."/>
            <person name="Van de Peer Y."/>
            <person name="Liu Z.J."/>
        </authorList>
    </citation>
    <scope>NUCLEOTIDE SEQUENCE [LARGE SCALE GENOMIC DNA]</scope>
    <source>
        <strain evidence="2">Lor288</strain>
    </source>
</reference>
<evidence type="ECO:0000313" key="2">
    <source>
        <dbReference type="EMBL" id="KAK8959273.1"/>
    </source>
</evidence>
<proteinExistence type="predicted"/>
<keyword evidence="1" id="KW-0472">Membrane</keyword>
<feature type="transmembrane region" description="Helical" evidence="1">
    <location>
        <begin position="116"/>
        <end position="143"/>
    </location>
</feature>
<keyword evidence="1" id="KW-1133">Transmembrane helix</keyword>
<accession>A0ABR2M7X7</accession>